<feature type="region of interest" description="Disordered" evidence="7">
    <location>
        <begin position="87"/>
        <end position="112"/>
    </location>
</feature>
<proteinExistence type="inferred from homology"/>
<dbReference type="FunFam" id="3.40.50.410:FF:000020">
    <property type="entry name" value="protein transport protein Sec24D isoform X1"/>
    <property type="match status" value="1"/>
</dbReference>
<evidence type="ECO:0000256" key="2">
    <source>
        <dbReference type="ARBA" id="ARBA00004397"/>
    </source>
</evidence>
<dbReference type="Gene3D" id="3.40.20.10">
    <property type="entry name" value="Severin"/>
    <property type="match status" value="1"/>
</dbReference>
<dbReference type="InterPro" id="IPR036180">
    <property type="entry name" value="Gelsolin-like_dom_sf"/>
</dbReference>
<feature type="domain" description="Sec23/Sec24 trunk" evidence="10">
    <location>
        <begin position="682"/>
        <end position="925"/>
    </location>
</feature>
<dbReference type="Gene3D" id="2.60.40.1670">
    <property type="entry name" value="beta-sandwich domain of Sec23/24"/>
    <property type="match status" value="2"/>
</dbReference>
<dbReference type="SUPFAM" id="SSF81811">
    <property type="entry name" value="Helical domain of Sec23/24"/>
    <property type="match status" value="1"/>
</dbReference>
<dbReference type="STRING" id="6265.A0A0B2V6C8"/>
<dbReference type="Pfam" id="PF04810">
    <property type="entry name" value="zf-Sec23_Sec24"/>
    <property type="match status" value="1"/>
</dbReference>
<gene>
    <name evidence="13" type="primary">SEC24C</name>
    <name evidence="13" type="ORF">Tcan_06122</name>
</gene>
<feature type="domain" description="Zinc finger Sec23/Sec24-type" evidence="9">
    <location>
        <begin position="515"/>
        <end position="553"/>
    </location>
</feature>
<dbReference type="Pfam" id="PF04811">
    <property type="entry name" value="Sec23_trunk"/>
    <property type="match status" value="1"/>
</dbReference>
<dbReference type="GO" id="GO:0070971">
    <property type="term" value="C:endoplasmic reticulum exit site"/>
    <property type="evidence" value="ECO:0007669"/>
    <property type="project" value="TreeGrafter"/>
</dbReference>
<evidence type="ECO:0000259" key="12">
    <source>
        <dbReference type="Pfam" id="PF08033"/>
    </source>
</evidence>
<dbReference type="EMBL" id="JPKZ01002384">
    <property type="protein sequence ID" value="KHN77098.1"/>
    <property type="molecule type" value="Genomic_DNA"/>
</dbReference>
<dbReference type="Gene3D" id="1.20.120.730">
    <property type="entry name" value="Sec23/Sec24 helical domain"/>
    <property type="match status" value="1"/>
</dbReference>
<comment type="caution">
    <text evidence="13">The sequence shown here is derived from an EMBL/GenBank/DDBJ whole genome shotgun (WGS) entry which is preliminary data.</text>
</comment>
<dbReference type="InterPro" id="IPR006900">
    <property type="entry name" value="Sec23/24_helical_dom"/>
</dbReference>
<reference evidence="13 14" key="1">
    <citation type="submission" date="2014-11" db="EMBL/GenBank/DDBJ databases">
        <title>Genetic blueprint of the zoonotic pathogen Toxocara canis.</title>
        <authorList>
            <person name="Zhu X.-Q."/>
            <person name="Korhonen P.K."/>
            <person name="Cai H."/>
            <person name="Young N.D."/>
            <person name="Nejsum P."/>
            <person name="von Samson-Himmelstjerna G."/>
            <person name="Boag P.R."/>
            <person name="Tan P."/>
            <person name="Li Q."/>
            <person name="Min J."/>
            <person name="Yang Y."/>
            <person name="Wang X."/>
            <person name="Fang X."/>
            <person name="Hall R.S."/>
            <person name="Hofmann A."/>
            <person name="Sternberg P.W."/>
            <person name="Jex A.R."/>
            <person name="Gasser R.B."/>
        </authorList>
    </citation>
    <scope>NUCLEOTIDE SEQUENCE [LARGE SCALE GENOMIC DNA]</scope>
    <source>
        <strain evidence="13">PN_DK_2014</strain>
    </source>
</reference>
<dbReference type="CDD" id="cd01479">
    <property type="entry name" value="Sec24-like"/>
    <property type="match status" value="1"/>
</dbReference>
<dbReference type="Proteomes" id="UP000031036">
    <property type="component" value="Unassembled WGS sequence"/>
</dbReference>
<comment type="subcellular location">
    <subcellularLocation>
        <location evidence="1">Cytoplasmic vesicle</location>
        <location evidence="1">COPII-coated vesicle membrane</location>
        <topology evidence="1">Peripheral membrane protein</topology>
        <orientation evidence="1">Cytoplasmic side</orientation>
    </subcellularLocation>
    <subcellularLocation>
        <location evidence="2">Endoplasmic reticulum membrane</location>
        <topology evidence="2">Peripheral membrane protein</topology>
        <orientation evidence="2">Cytoplasmic side</orientation>
    </subcellularLocation>
</comment>
<evidence type="ECO:0000256" key="7">
    <source>
        <dbReference type="SAM" id="MobiDB-lite"/>
    </source>
</evidence>
<dbReference type="GO" id="GO:0006886">
    <property type="term" value="P:intracellular protein transport"/>
    <property type="evidence" value="ECO:0007669"/>
    <property type="project" value="InterPro"/>
</dbReference>
<evidence type="ECO:0000313" key="13">
    <source>
        <dbReference type="EMBL" id="KHN77098.1"/>
    </source>
</evidence>
<accession>A0A0B2V6C8</accession>
<feature type="compositionally biased region" description="Polar residues" evidence="7">
    <location>
        <begin position="138"/>
        <end position="149"/>
    </location>
</feature>
<dbReference type="OrthoDB" id="49016at2759"/>
<dbReference type="SUPFAM" id="SSF53300">
    <property type="entry name" value="vWA-like"/>
    <property type="match status" value="1"/>
</dbReference>
<dbReference type="InterPro" id="IPR006895">
    <property type="entry name" value="Znf_Sec23_Sec24"/>
</dbReference>
<dbReference type="Gene3D" id="2.30.30.380">
    <property type="entry name" value="Zn-finger domain of Sec23/24"/>
    <property type="match status" value="2"/>
</dbReference>
<evidence type="ECO:0000256" key="6">
    <source>
        <dbReference type="ARBA" id="ARBA00023329"/>
    </source>
</evidence>
<keyword evidence="5" id="KW-0653">Protein transport</keyword>
<dbReference type="SUPFAM" id="SSF82754">
    <property type="entry name" value="C-terminal, gelsolin-like domain of Sec23/24"/>
    <property type="match status" value="1"/>
</dbReference>
<dbReference type="AlphaFoldDB" id="A0A0B2V6C8"/>
<dbReference type="GO" id="GO:0090110">
    <property type="term" value="P:COPII-coated vesicle cargo loading"/>
    <property type="evidence" value="ECO:0007669"/>
    <property type="project" value="TreeGrafter"/>
</dbReference>
<dbReference type="SUPFAM" id="SSF82919">
    <property type="entry name" value="Zn-finger domain of Sec23/24"/>
    <property type="match status" value="1"/>
</dbReference>
<dbReference type="InterPro" id="IPR006896">
    <property type="entry name" value="Sec23/24_trunk_dom"/>
</dbReference>
<evidence type="ECO:0000256" key="5">
    <source>
        <dbReference type="ARBA" id="ARBA00022927"/>
    </source>
</evidence>
<dbReference type="InterPro" id="IPR036465">
    <property type="entry name" value="vWFA_dom_sf"/>
</dbReference>
<dbReference type="SUPFAM" id="SSF81995">
    <property type="entry name" value="beta-sandwich domain of Sec23/24"/>
    <property type="match status" value="1"/>
</dbReference>
<feature type="region of interest" description="Disordered" evidence="7">
    <location>
        <begin position="125"/>
        <end position="219"/>
    </location>
</feature>
<feature type="domain" description="Sec23/Sec24 beta-sandwich" evidence="12">
    <location>
        <begin position="931"/>
        <end position="1014"/>
    </location>
</feature>
<sequence length="1279" mass="139101">MLPPMPPVSATFGQPAYGGVPQSKGQPFPQPQFLGEQNKAFVPTAGPPMQNGQPSQFVHPPAGSTSYAQQTSVANAAGAPPVFRGSLVNEAGKVPPPTAHATHPPSAFPPPGVCSGSMNAAAVPQNTFLPGAPPGGNSDVSQPTGSTYGNVPPATVIANRPPPKDTMPAAPTLPSCLPSSTAQSLPSDSVPSSTVPASQPDPPSTLPNGQPPVLSNVCSGTGPVAPAALPPSTHSFPLGVMPNVQPMQQPAGLPRPMPSAASMMPNMPPSPGNIVPPSQMIQPNAGRPMPTNAIPGMTPVARNMISGQPPMMPLPSGALPPGVPGMPPTAGIGMMPPGGGIGNTMPPNMMGYPPATGTEYMDGPPGAAQTMGMQSAGSAPNAMLHVPGGAPPMGGPPNMMGPGAPAVPQQKPRLDPNLMPSAVQVIDEDRSTRSGPFPTGYPTAEFPPLTTTEYIAQDQGNCNPKFMRTTLYVAPASSDILKNSQLPFTVAVAPFAPLHPNEMRPPVVDLLDLGPVRCHRCKAYMCPFMEFQDGGRRFKCPFCLASTTVEEPYFAHLDHNGRRTDIQQRPEQYLGSYEFVATKPYCKNGVRPKEPAFIFMLDVSYTAVHCGLVSVFCRNIRRLLDDLPSGVTDLSFETVEEPYFAHLDHNGRRTDIQQRPEQYLGSYEFVATKPYCKNGVRPKEPAFIFMLDVSYTAVHCGLVSVFCRNIRRLLDDLPRDIGEQKSSLRVGFATYDQTIHFYNLKSAMGQPQMLVVGDVNEVFVPLVDGFLVTLDEAEVAIQSLLTEIETMFAETRITETMLGPVIEAGLDALKCADRAGKLFIFHTNLPIMEAPGKLKNRDDRKLLGTDKERGVLTPAIDYYSRLGEECVKSGCAVDLFLFPNSFVDVASLSPICTTTGGSLYKYHYFEMQKDGERFLADLTHDISREIAFDVMMRVRTSTGLRPTGFFGNFFMDNSTDMEFGVIDSDKAVHVEIRHDDRLPEGDAYIQSASLFTSCSGQRRLRIHNMALPVSSDYNQLYRVADSHCLVSFLFKQAESMVHEKAPKDVREAVTSRCAQMLATYREKCSEQAPLGQLILPECLKLLPLYGSCIIRNDAISGGSDVTVDDRAWMMQLVASLRIEETMLMLYPNVFPISDLQLDQPTDEVAFPASVRASYENLSSEKAYLIYNGLMMFVWVGLGVAQQWVQDVFNANSVTQLNTENHCVPERDNAYSRAVRRVLDRVNYGKARRMKLFVIRQQDALEAWMKRFLVEDRSSSMPSYVDYLCNIHREIRGLLS</sequence>
<dbReference type="GO" id="GO:0005789">
    <property type="term" value="C:endoplasmic reticulum membrane"/>
    <property type="evidence" value="ECO:0007669"/>
    <property type="project" value="UniProtKB-SubCell"/>
</dbReference>
<evidence type="ECO:0000259" key="11">
    <source>
        <dbReference type="Pfam" id="PF04815"/>
    </source>
</evidence>
<evidence type="ECO:0000259" key="9">
    <source>
        <dbReference type="Pfam" id="PF04810"/>
    </source>
</evidence>
<evidence type="ECO:0000256" key="4">
    <source>
        <dbReference type="ARBA" id="ARBA00022448"/>
    </source>
</evidence>
<dbReference type="OMA" id="INPFMTF"/>
<keyword evidence="14" id="KW-1185">Reference proteome</keyword>
<keyword evidence="6" id="KW-0968">Cytoplasmic vesicle</keyword>
<keyword evidence="4" id="KW-0813">Transport</keyword>
<dbReference type="InterPro" id="IPR012990">
    <property type="entry name" value="Beta-sandwich_Sec23_24"/>
</dbReference>
<dbReference type="GO" id="GO:0008270">
    <property type="term" value="F:zinc ion binding"/>
    <property type="evidence" value="ECO:0007669"/>
    <property type="project" value="InterPro"/>
</dbReference>
<organism evidence="13 14">
    <name type="scientific">Toxocara canis</name>
    <name type="common">Canine roundworm</name>
    <dbReference type="NCBI Taxonomy" id="6265"/>
    <lineage>
        <taxon>Eukaryota</taxon>
        <taxon>Metazoa</taxon>
        <taxon>Ecdysozoa</taxon>
        <taxon>Nematoda</taxon>
        <taxon>Chromadorea</taxon>
        <taxon>Rhabditida</taxon>
        <taxon>Spirurina</taxon>
        <taxon>Ascaridomorpha</taxon>
        <taxon>Ascaridoidea</taxon>
        <taxon>Toxocaridae</taxon>
        <taxon>Toxocara</taxon>
    </lineage>
</organism>
<evidence type="ECO:0000259" key="10">
    <source>
        <dbReference type="Pfam" id="PF04811"/>
    </source>
</evidence>
<evidence type="ECO:0000259" key="8">
    <source>
        <dbReference type="Pfam" id="PF00626"/>
    </source>
</evidence>
<evidence type="ECO:0000256" key="1">
    <source>
        <dbReference type="ARBA" id="ARBA00004299"/>
    </source>
</evidence>
<dbReference type="Pfam" id="PF08033">
    <property type="entry name" value="Sec23_BS"/>
    <property type="match status" value="1"/>
</dbReference>
<feature type="compositionally biased region" description="Polar residues" evidence="7">
    <location>
        <begin position="177"/>
        <end position="197"/>
    </location>
</feature>
<dbReference type="PANTHER" id="PTHR13803">
    <property type="entry name" value="SEC24-RELATED PROTEIN"/>
    <property type="match status" value="1"/>
</dbReference>
<dbReference type="InterPro" id="IPR007123">
    <property type="entry name" value="Gelsolin-like_dom"/>
</dbReference>
<dbReference type="GO" id="GO:0000149">
    <property type="term" value="F:SNARE binding"/>
    <property type="evidence" value="ECO:0007669"/>
    <property type="project" value="TreeGrafter"/>
</dbReference>
<feature type="region of interest" description="Disordered" evidence="7">
    <location>
        <begin position="1"/>
        <end position="68"/>
    </location>
</feature>
<dbReference type="GO" id="GO:0030127">
    <property type="term" value="C:COPII vesicle coat"/>
    <property type="evidence" value="ECO:0007669"/>
    <property type="project" value="InterPro"/>
</dbReference>
<feature type="domain" description="Sec23/Sec24 helical" evidence="11">
    <location>
        <begin position="1025"/>
        <end position="1126"/>
    </location>
</feature>
<dbReference type="InterPro" id="IPR050550">
    <property type="entry name" value="SEC23_SEC24_subfamily"/>
</dbReference>
<dbReference type="Gene3D" id="3.40.50.410">
    <property type="entry name" value="von Willebrand factor, type A domain"/>
    <property type="match status" value="2"/>
</dbReference>
<dbReference type="InterPro" id="IPR036174">
    <property type="entry name" value="Znf_Sec23_Sec24_sf"/>
</dbReference>
<dbReference type="Pfam" id="PF04815">
    <property type="entry name" value="Sec23_helical"/>
    <property type="match status" value="1"/>
</dbReference>
<dbReference type="Pfam" id="PF00626">
    <property type="entry name" value="Gelsolin"/>
    <property type="match status" value="1"/>
</dbReference>
<comment type="similarity">
    <text evidence="3">Belongs to the SEC23/SEC24 family. SEC24 subfamily.</text>
</comment>
<feature type="domain" description="Gelsolin-like" evidence="8">
    <location>
        <begin position="1151"/>
        <end position="1209"/>
    </location>
</feature>
<dbReference type="PANTHER" id="PTHR13803:SF4">
    <property type="entry name" value="SECRETORY 24CD, ISOFORM C"/>
    <property type="match status" value="1"/>
</dbReference>
<evidence type="ECO:0000256" key="3">
    <source>
        <dbReference type="ARBA" id="ARBA00008334"/>
    </source>
</evidence>
<name>A0A0B2V6C8_TOXCA</name>
<dbReference type="InterPro" id="IPR029006">
    <property type="entry name" value="ADF-H/Gelsolin-like_dom_sf"/>
</dbReference>
<dbReference type="InterPro" id="IPR036175">
    <property type="entry name" value="Sec23/24_helical_dom_sf"/>
</dbReference>
<evidence type="ECO:0000313" key="14">
    <source>
        <dbReference type="Proteomes" id="UP000031036"/>
    </source>
</evidence>
<dbReference type="InterPro" id="IPR041742">
    <property type="entry name" value="Sec24-like_trunk_dom"/>
</dbReference>
<protein>
    <submittedName>
        <fullName evidence="13">Protein transport protein Sec24C</fullName>
    </submittedName>
</protein>